<comment type="catalytic activity">
    <reaction evidence="17 19">
        <text>alpha-ribazole + adenosylcob(III)inamide-GDP = adenosylcob(III)alamin + GMP + H(+)</text>
        <dbReference type="Rhea" id="RHEA:16049"/>
        <dbReference type="ChEBI" id="CHEBI:10329"/>
        <dbReference type="ChEBI" id="CHEBI:15378"/>
        <dbReference type="ChEBI" id="CHEBI:18408"/>
        <dbReference type="ChEBI" id="CHEBI:58115"/>
        <dbReference type="ChEBI" id="CHEBI:60487"/>
        <dbReference type="EC" id="2.7.8.26"/>
    </reaction>
</comment>
<dbReference type="PANTHER" id="PTHR34148">
    <property type="entry name" value="ADENOSYLCOBINAMIDE-GDP RIBAZOLETRANSFERASE"/>
    <property type="match status" value="1"/>
</dbReference>
<evidence type="ECO:0000256" key="16">
    <source>
        <dbReference type="ARBA" id="ARBA00032853"/>
    </source>
</evidence>
<dbReference type="Proteomes" id="UP000194641">
    <property type="component" value="Unassembled WGS sequence"/>
</dbReference>
<comment type="catalytic activity">
    <reaction evidence="18 19">
        <text>alpha-ribazole 5'-phosphate + adenosylcob(III)inamide-GDP = adenosylcob(III)alamin 5'-phosphate + GMP + H(+)</text>
        <dbReference type="Rhea" id="RHEA:23560"/>
        <dbReference type="ChEBI" id="CHEBI:15378"/>
        <dbReference type="ChEBI" id="CHEBI:57918"/>
        <dbReference type="ChEBI" id="CHEBI:58115"/>
        <dbReference type="ChEBI" id="CHEBI:60487"/>
        <dbReference type="ChEBI" id="CHEBI:60493"/>
        <dbReference type="EC" id="2.7.8.26"/>
    </reaction>
</comment>
<dbReference type="HAMAP" id="MF_00719">
    <property type="entry name" value="CobS"/>
    <property type="match status" value="1"/>
</dbReference>
<dbReference type="GO" id="GO:0009236">
    <property type="term" value="P:cobalamin biosynthetic process"/>
    <property type="evidence" value="ECO:0007669"/>
    <property type="project" value="UniProtKB-UniRule"/>
</dbReference>
<dbReference type="EC" id="2.7.8.26" evidence="5 19"/>
<evidence type="ECO:0000256" key="4">
    <source>
        <dbReference type="ARBA" id="ARBA00010561"/>
    </source>
</evidence>
<evidence type="ECO:0000313" key="21">
    <source>
        <dbReference type="Proteomes" id="UP000194641"/>
    </source>
</evidence>
<comment type="cofactor">
    <cofactor evidence="1 19">
        <name>Mg(2+)</name>
        <dbReference type="ChEBI" id="CHEBI:18420"/>
    </cofactor>
</comment>
<keyword evidence="9 19" id="KW-0808">Transferase</keyword>
<protein>
    <recommendedName>
        <fullName evidence="6 19">Adenosylcobinamide-GDP ribazoletransferase</fullName>
        <ecNumber evidence="5 19">2.7.8.26</ecNumber>
    </recommendedName>
    <alternativeName>
        <fullName evidence="16 19">Cobalamin synthase</fullName>
    </alternativeName>
    <alternativeName>
        <fullName evidence="15 19">Cobalamin-5'-phosphate synthase</fullName>
    </alternativeName>
</protein>
<evidence type="ECO:0000256" key="1">
    <source>
        <dbReference type="ARBA" id="ARBA00001946"/>
    </source>
</evidence>
<keyword evidence="11 19" id="KW-0460">Magnesium</keyword>
<comment type="function">
    <text evidence="14 19">Joins adenosylcobinamide-GDP and alpha-ribazole to generate adenosylcobalamin (Ado-cobalamin). Also synthesizes adenosylcobalamin 5'-phosphate from adenosylcobinamide-GDP and alpha-ribazole 5'-phosphate.</text>
</comment>
<evidence type="ECO:0000256" key="6">
    <source>
        <dbReference type="ARBA" id="ARBA00015850"/>
    </source>
</evidence>
<evidence type="ECO:0000256" key="11">
    <source>
        <dbReference type="ARBA" id="ARBA00022842"/>
    </source>
</evidence>
<feature type="transmembrane region" description="Helical" evidence="19">
    <location>
        <begin position="260"/>
        <end position="280"/>
    </location>
</feature>
<keyword evidence="8 19" id="KW-0169">Cobalamin biosynthesis</keyword>
<feature type="transmembrane region" description="Helical" evidence="19">
    <location>
        <begin position="52"/>
        <end position="72"/>
    </location>
</feature>
<accession>A0A252AXH3</accession>
<evidence type="ECO:0000256" key="13">
    <source>
        <dbReference type="ARBA" id="ARBA00023136"/>
    </source>
</evidence>
<evidence type="ECO:0000256" key="19">
    <source>
        <dbReference type="HAMAP-Rule" id="MF_00719"/>
    </source>
</evidence>
<evidence type="ECO:0000256" key="7">
    <source>
        <dbReference type="ARBA" id="ARBA00022475"/>
    </source>
</evidence>
<evidence type="ECO:0000256" key="3">
    <source>
        <dbReference type="ARBA" id="ARBA00004663"/>
    </source>
</evidence>
<sequence length="282" mass="29565">MSSASPSADTVFSRVRQDLACGISLLTRVPVGWLLTRKQKDATAPWPLARSIWCWPIVGAAIGALTGGFLSLMEALSIAPLPAAGVALAAQGVITGAFHEDGLADMADSYGAQTRERKLDIMRDSRIGSYGVLALCLSILIRAGAMAAFPAVFLIPILAVSACVSRAAMLWLPRLLPAARPDGVARALFPLPRMPFVGAQLVTIAITLGSLVCATFYREGPDRLHHALMVGCVVWISAGLGAALVSFSARRQLGGYTGDVLGTSVSVAECLVLATLTAFFQN</sequence>
<evidence type="ECO:0000256" key="15">
    <source>
        <dbReference type="ARBA" id="ARBA00032605"/>
    </source>
</evidence>
<evidence type="ECO:0000256" key="18">
    <source>
        <dbReference type="ARBA" id="ARBA00049504"/>
    </source>
</evidence>
<reference evidence="21" key="1">
    <citation type="submission" date="2014-06" db="EMBL/GenBank/DDBJ databases">
        <authorList>
            <person name="Winans N.J."/>
            <person name="Newell P.D."/>
            <person name="Douglas A.E."/>
        </authorList>
    </citation>
    <scope>NUCLEOTIDE SEQUENCE [LARGE SCALE GENOMIC DNA]</scope>
</reference>
<feature type="transmembrane region" description="Helical" evidence="19">
    <location>
        <begin position="127"/>
        <end position="145"/>
    </location>
</feature>
<dbReference type="AlphaFoldDB" id="A0A252AXH3"/>
<dbReference type="GO" id="GO:0008818">
    <property type="term" value="F:cobalamin 5'-phosphate synthase activity"/>
    <property type="evidence" value="ECO:0007669"/>
    <property type="project" value="UniProtKB-UniRule"/>
</dbReference>
<evidence type="ECO:0000313" key="20">
    <source>
        <dbReference type="EMBL" id="OUI96254.1"/>
    </source>
</evidence>
<evidence type="ECO:0000256" key="2">
    <source>
        <dbReference type="ARBA" id="ARBA00004651"/>
    </source>
</evidence>
<keyword evidence="12 19" id="KW-1133">Transmembrane helix</keyword>
<dbReference type="UniPathway" id="UPA00148">
    <property type="reaction ID" value="UER00238"/>
</dbReference>
<keyword evidence="7 19" id="KW-1003">Cell membrane</keyword>
<evidence type="ECO:0000256" key="17">
    <source>
        <dbReference type="ARBA" id="ARBA00048623"/>
    </source>
</evidence>
<evidence type="ECO:0000256" key="5">
    <source>
        <dbReference type="ARBA" id="ARBA00013200"/>
    </source>
</evidence>
<dbReference type="PANTHER" id="PTHR34148:SF1">
    <property type="entry name" value="ADENOSYLCOBINAMIDE-GDP RIBAZOLETRANSFERASE"/>
    <property type="match status" value="1"/>
</dbReference>
<proteinExistence type="inferred from homology"/>
<organism evidence="20 21">
    <name type="scientific">Acetobacter indonesiensis</name>
    <dbReference type="NCBI Taxonomy" id="104101"/>
    <lineage>
        <taxon>Bacteria</taxon>
        <taxon>Pseudomonadati</taxon>
        <taxon>Pseudomonadota</taxon>
        <taxon>Alphaproteobacteria</taxon>
        <taxon>Acetobacterales</taxon>
        <taxon>Acetobacteraceae</taxon>
        <taxon>Acetobacter</taxon>
    </lineage>
</organism>
<comment type="similarity">
    <text evidence="4 19">Belongs to the CobS family.</text>
</comment>
<dbReference type="RefSeq" id="WP_086658759.1">
    <property type="nucleotide sequence ID" value="NZ_JBJJWX010000002.1"/>
</dbReference>
<keyword evidence="10 19" id="KW-0812">Transmembrane</keyword>
<comment type="caution">
    <text evidence="20">The sequence shown here is derived from an EMBL/GenBank/DDBJ whole genome shotgun (WGS) entry which is preliminary data.</text>
</comment>
<evidence type="ECO:0000256" key="12">
    <source>
        <dbReference type="ARBA" id="ARBA00022989"/>
    </source>
</evidence>
<comment type="pathway">
    <text evidence="3 19">Cofactor biosynthesis; adenosylcobalamin biosynthesis; adenosylcobalamin from cob(II)yrinate a,c-diamide: step 7/7.</text>
</comment>
<dbReference type="EMBL" id="JOPA01000005">
    <property type="protein sequence ID" value="OUI96254.1"/>
    <property type="molecule type" value="Genomic_DNA"/>
</dbReference>
<evidence type="ECO:0000256" key="9">
    <source>
        <dbReference type="ARBA" id="ARBA00022679"/>
    </source>
</evidence>
<name>A0A252AXH3_9PROT</name>
<feature type="transmembrane region" description="Helical" evidence="19">
    <location>
        <begin position="224"/>
        <end position="248"/>
    </location>
</feature>
<feature type="transmembrane region" description="Helical" evidence="19">
    <location>
        <begin position="151"/>
        <end position="173"/>
    </location>
</feature>
<gene>
    <name evidence="19" type="primary">cobS</name>
    <name evidence="20" type="ORF">HK17_13200</name>
</gene>
<evidence type="ECO:0000256" key="10">
    <source>
        <dbReference type="ARBA" id="ARBA00022692"/>
    </source>
</evidence>
<evidence type="ECO:0000256" key="8">
    <source>
        <dbReference type="ARBA" id="ARBA00022573"/>
    </source>
</evidence>
<feature type="transmembrane region" description="Helical" evidence="19">
    <location>
        <begin position="194"/>
        <end position="218"/>
    </location>
</feature>
<comment type="subcellular location">
    <subcellularLocation>
        <location evidence="2 19">Cell membrane</location>
        <topology evidence="2 19">Multi-pass membrane protein</topology>
    </subcellularLocation>
</comment>
<evidence type="ECO:0000256" key="14">
    <source>
        <dbReference type="ARBA" id="ARBA00025228"/>
    </source>
</evidence>
<dbReference type="GO" id="GO:0005886">
    <property type="term" value="C:plasma membrane"/>
    <property type="evidence" value="ECO:0007669"/>
    <property type="project" value="UniProtKB-SubCell"/>
</dbReference>
<dbReference type="InterPro" id="IPR003805">
    <property type="entry name" value="CobS"/>
</dbReference>
<dbReference type="Pfam" id="PF02654">
    <property type="entry name" value="CobS"/>
    <property type="match status" value="1"/>
</dbReference>
<keyword evidence="13 19" id="KW-0472">Membrane</keyword>
<dbReference type="GO" id="GO:0051073">
    <property type="term" value="F:adenosylcobinamide-GDP ribazoletransferase activity"/>
    <property type="evidence" value="ECO:0007669"/>
    <property type="project" value="UniProtKB-UniRule"/>
</dbReference>